<protein>
    <submittedName>
        <fullName evidence="2">Unannotated protein</fullName>
    </submittedName>
</protein>
<dbReference type="AlphaFoldDB" id="A0A6J6RJU0"/>
<dbReference type="Gene3D" id="3.90.1200.10">
    <property type="match status" value="1"/>
</dbReference>
<accession>A0A6J6RJU0</accession>
<dbReference type="EMBL" id="CAEZYI010000052">
    <property type="protein sequence ID" value="CAB4723556.1"/>
    <property type="molecule type" value="Genomic_DNA"/>
</dbReference>
<dbReference type="InterPro" id="IPR002575">
    <property type="entry name" value="Aminoglycoside_PTrfase"/>
</dbReference>
<dbReference type="PANTHER" id="PTHR47829:SF1">
    <property type="entry name" value="HAD FAMILY PHOSPHATASE"/>
    <property type="match status" value="1"/>
</dbReference>
<dbReference type="PANTHER" id="PTHR47829">
    <property type="entry name" value="HYDROLASE, PUTATIVE (AFU_ORTHOLOGUE AFUA_1G12880)-RELATED"/>
    <property type="match status" value="1"/>
</dbReference>
<dbReference type="InterPro" id="IPR052898">
    <property type="entry name" value="ACAD10-like"/>
</dbReference>
<dbReference type="InterPro" id="IPR041726">
    <property type="entry name" value="ACAD10_11_N"/>
</dbReference>
<dbReference type="Gene3D" id="3.30.200.20">
    <property type="entry name" value="Phosphorylase Kinase, domain 1"/>
    <property type="match status" value="1"/>
</dbReference>
<evidence type="ECO:0000313" key="2">
    <source>
        <dbReference type="EMBL" id="CAB4723556.1"/>
    </source>
</evidence>
<sequence length="345" mass="38862">MTRQLGDVRTEDAFDIDAVHTWLLKNSDIPGDKPAVQQFSAGASNLTYLLTFQERELILRRPPVGTKAASAHDMKREFFIQKTLKPDFPIAPEVIALCQDQSVIGSDFYVMEKINGVIFRRNLPDGVNVEKDDMELIGNSVIDGLVALHHVDPTSLAQLSKGPGYVGRQVEGWSRRYRNALTPDVPDAEVLMQWLDQNQPQDVASCVIHGDWRLDNIVFNLDSTPELVGALDWELATIGDPLMDLGSSMAYWIDRDDSGAFADLRRQPSHLPGMPTRKEFVERYLEKSEWGCDDFTFYEVFGLFRLTVILQQIWARYVAGQTTNPAFAGFGDAVNLLINRAMRII</sequence>
<reference evidence="2" key="1">
    <citation type="submission" date="2020-05" db="EMBL/GenBank/DDBJ databases">
        <authorList>
            <person name="Chiriac C."/>
            <person name="Salcher M."/>
            <person name="Ghai R."/>
            <person name="Kavagutti S V."/>
        </authorList>
    </citation>
    <scope>NUCLEOTIDE SEQUENCE</scope>
</reference>
<dbReference type="CDD" id="cd05154">
    <property type="entry name" value="ACAD10_11_N-like"/>
    <property type="match status" value="1"/>
</dbReference>
<name>A0A6J6RJU0_9ZZZZ</name>
<gene>
    <name evidence="2" type="ORF">UFOPK2662_00908</name>
</gene>
<feature type="domain" description="Aminoglycoside phosphotransferase" evidence="1">
    <location>
        <begin position="36"/>
        <end position="279"/>
    </location>
</feature>
<proteinExistence type="predicted"/>
<dbReference type="InterPro" id="IPR011009">
    <property type="entry name" value="Kinase-like_dom_sf"/>
</dbReference>
<organism evidence="2">
    <name type="scientific">freshwater metagenome</name>
    <dbReference type="NCBI Taxonomy" id="449393"/>
    <lineage>
        <taxon>unclassified sequences</taxon>
        <taxon>metagenomes</taxon>
        <taxon>ecological metagenomes</taxon>
    </lineage>
</organism>
<dbReference type="Pfam" id="PF01636">
    <property type="entry name" value="APH"/>
    <property type="match status" value="1"/>
</dbReference>
<evidence type="ECO:0000259" key="1">
    <source>
        <dbReference type="Pfam" id="PF01636"/>
    </source>
</evidence>
<dbReference type="SUPFAM" id="SSF56112">
    <property type="entry name" value="Protein kinase-like (PK-like)"/>
    <property type="match status" value="1"/>
</dbReference>